<dbReference type="Pfam" id="PF01494">
    <property type="entry name" value="FAD_binding_3"/>
    <property type="match status" value="1"/>
</dbReference>
<keyword evidence="3" id="KW-0560">Oxidoreductase</keyword>
<dbReference type="InterPro" id="IPR002938">
    <property type="entry name" value="FAD-bd"/>
</dbReference>
<keyword evidence="4" id="KW-0503">Monooxygenase</keyword>
<organism evidence="6 7">
    <name type="scientific">Cryphonectria parasitica (strain ATCC 38755 / EP155)</name>
    <dbReference type="NCBI Taxonomy" id="660469"/>
    <lineage>
        <taxon>Eukaryota</taxon>
        <taxon>Fungi</taxon>
        <taxon>Dikarya</taxon>
        <taxon>Ascomycota</taxon>
        <taxon>Pezizomycotina</taxon>
        <taxon>Sordariomycetes</taxon>
        <taxon>Sordariomycetidae</taxon>
        <taxon>Diaporthales</taxon>
        <taxon>Cryphonectriaceae</taxon>
        <taxon>Cryphonectria-Endothia species complex</taxon>
        <taxon>Cryphonectria</taxon>
    </lineage>
</organism>
<gene>
    <name evidence="6" type="ORF">M406DRAFT_286241</name>
</gene>
<evidence type="ECO:0000256" key="3">
    <source>
        <dbReference type="ARBA" id="ARBA00023002"/>
    </source>
</evidence>
<dbReference type="Gene3D" id="3.50.50.60">
    <property type="entry name" value="FAD/NAD(P)-binding domain"/>
    <property type="match status" value="1"/>
</dbReference>
<feature type="domain" description="FAD-binding" evidence="5">
    <location>
        <begin position="17"/>
        <end position="249"/>
    </location>
</feature>
<evidence type="ECO:0000313" key="7">
    <source>
        <dbReference type="Proteomes" id="UP000803844"/>
    </source>
</evidence>
<evidence type="ECO:0000259" key="5">
    <source>
        <dbReference type="Pfam" id="PF01494"/>
    </source>
</evidence>
<dbReference type="SUPFAM" id="SSF51905">
    <property type="entry name" value="FAD/NAD(P)-binding domain"/>
    <property type="match status" value="1"/>
</dbReference>
<dbReference type="AlphaFoldDB" id="A0A9P5CVV3"/>
<dbReference type="GO" id="GO:0071949">
    <property type="term" value="F:FAD binding"/>
    <property type="evidence" value="ECO:0007669"/>
    <property type="project" value="InterPro"/>
</dbReference>
<accession>A0A9P5CVV3</accession>
<evidence type="ECO:0000313" key="6">
    <source>
        <dbReference type="EMBL" id="KAF3771321.1"/>
    </source>
</evidence>
<dbReference type="EMBL" id="MU032344">
    <property type="protein sequence ID" value="KAF3771321.1"/>
    <property type="molecule type" value="Genomic_DNA"/>
</dbReference>
<evidence type="ECO:0000256" key="1">
    <source>
        <dbReference type="ARBA" id="ARBA00022630"/>
    </source>
</evidence>
<keyword evidence="2" id="KW-0274">FAD</keyword>
<dbReference type="InterPro" id="IPR036188">
    <property type="entry name" value="FAD/NAD-bd_sf"/>
</dbReference>
<sequence length="432" mass="46171">MADKTNTNTSAANQPRIAIAGGGPGALTLGVLLSQRNIPFTIYELRPRPTEAQLDEPSGSLDLHDGSGLDAIRACGLFDQFLPYTTDCEDSMVLTDMSGAVVHSDSAKSQEDKSWRPEIARNNITRLLLGALPEGCVQWGTKVVKVENAPVDGTTTGEEGQAWYDLVIGADGAWSKVRPLLSQAKVELSGVQWFPLVIPSFSSRFPEWSEYTGRGMFLCLGNRHMLCSMRGVRDCAYVVLSINGARAGNEAAQALGTIPLAEAKQRVLGDEALLGAHGDKIKDFVGLAFDEQIKAQGEQGRLQAAQLVALPQDHRWDHRPHATLIGDAAHVMLPSGEGVNLAMLDALDVSRAVGEAWTAVGGRRKGFQAALSPLLKKCEEGMHARAQKEAAESVAMNNVMLGPDGAQGMVKFMEEMMARMQAAGAGGPGGRK</sequence>
<dbReference type="GeneID" id="63835794"/>
<dbReference type="GO" id="GO:0004497">
    <property type="term" value="F:monooxygenase activity"/>
    <property type="evidence" value="ECO:0007669"/>
    <property type="project" value="UniProtKB-KW"/>
</dbReference>
<comment type="caution">
    <text evidence="6">The sequence shown here is derived from an EMBL/GenBank/DDBJ whole genome shotgun (WGS) entry which is preliminary data.</text>
</comment>
<evidence type="ECO:0000256" key="4">
    <source>
        <dbReference type="ARBA" id="ARBA00023033"/>
    </source>
</evidence>
<dbReference type="PANTHER" id="PTHR46972">
    <property type="entry name" value="MONOOXYGENASE ASQM-RELATED"/>
    <property type="match status" value="1"/>
</dbReference>
<evidence type="ECO:0000256" key="2">
    <source>
        <dbReference type="ARBA" id="ARBA00022827"/>
    </source>
</evidence>
<dbReference type="PANTHER" id="PTHR46972:SF1">
    <property type="entry name" value="FAD DEPENDENT OXIDOREDUCTASE DOMAIN-CONTAINING PROTEIN"/>
    <property type="match status" value="1"/>
</dbReference>
<proteinExistence type="predicted"/>
<keyword evidence="1" id="KW-0285">Flavoprotein</keyword>
<dbReference type="RefSeq" id="XP_040782282.1">
    <property type="nucleotide sequence ID" value="XM_040918665.1"/>
</dbReference>
<protein>
    <submittedName>
        <fullName evidence="6">Salicylate hydroxylase</fullName>
    </submittedName>
</protein>
<name>A0A9P5CVV3_CRYP1</name>
<dbReference type="PRINTS" id="PR00420">
    <property type="entry name" value="RNGMNOXGNASE"/>
</dbReference>
<dbReference type="Proteomes" id="UP000803844">
    <property type="component" value="Unassembled WGS sequence"/>
</dbReference>
<reference evidence="6" key="1">
    <citation type="journal article" date="2020" name="Phytopathology">
        <title>Genome sequence of the chestnut blight fungus Cryphonectria parasitica EP155: A fundamental resource for an archetypical invasive plant pathogen.</title>
        <authorList>
            <person name="Crouch J.A."/>
            <person name="Dawe A."/>
            <person name="Aerts A."/>
            <person name="Barry K."/>
            <person name="Churchill A.C.L."/>
            <person name="Grimwood J."/>
            <person name="Hillman B."/>
            <person name="Milgroom M.G."/>
            <person name="Pangilinan J."/>
            <person name="Smith M."/>
            <person name="Salamov A."/>
            <person name="Schmutz J."/>
            <person name="Yadav J."/>
            <person name="Grigoriev I.V."/>
            <person name="Nuss D."/>
        </authorList>
    </citation>
    <scope>NUCLEOTIDE SEQUENCE</scope>
    <source>
        <strain evidence="6">EP155</strain>
    </source>
</reference>
<keyword evidence="7" id="KW-1185">Reference proteome</keyword>
<dbReference type="OrthoDB" id="655030at2759"/>